<organism evidence="8 9">
    <name type="scientific">Pseudomonas lutea</name>
    <dbReference type="NCBI Taxonomy" id="243924"/>
    <lineage>
        <taxon>Bacteria</taxon>
        <taxon>Pseudomonadati</taxon>
        <taxon>Pseudomonadota</taxon>
        <taxon>Gammaproteobacteria</taxon>
        <taxon>Pseudomonadales</taxon>
        <taxon>Pseudomonadaceae</taxon>
        <taxon>Pseudomonas</taxon>
    </lineage>
</organism>
<keyword evidence="8" id="KW-0282">Flagellum</keyword>
<evidence type="ECO:0000259" key="7">
    <source>
        <dbReference type="Pfam" id="PF00700"/>
    </source>
</evidence>
<dbReference type="NCBIfam" id="NF009361">
    <property type="entry name" value="PRK12717.1"/>
    <property type="match status" value="1"/>
</dbReference>
<keyword evidence="4" id="KW-0964">Secreted</keyword>
<dbReference type="Pfam" id="PF00700">
    <property type="entry name" value="Flagellin_C"/>
    <property type="match status" value="1"/>
</dbReference>
<proteinExistence type="inferred from homology"/>
<dbReference type="GO" id="GO:0071973">
    <property type="term" value="P:bacterial-type flagellum-dependent cell motility"/>
    <property type="evidence" value="ECO:0007669"/>
    <property type="project" value="InterPro"/>
</dbReference>
<evidence type="ECO:0000313" key="8">
    <source>
        <dbReference type="EMBL" id="SEQ91831.1"/>
    </source>
</evidence>
<dbReference type="GO" id="GO:0005576">
    <property type="term" value="C:extracellular region"/>
    <property type="evidence" value="ECO:0007669"/>
    <property type="project" value="UniProtKB-SubCell"/>
</dbReference>
<feature type="domain" description="Flagellin C-terminal" evidence="7">
    <location>
        <begin position="434"/>
        <end position="510"/>
    </location>
</feature>
<dbReference type="AlphaFoldDB" id="A0A9X8MEK0"/>
<keyword evidence="5" id="KW-0975">Bacterial flagellum</keyword>
<feature type="domain" description="Flagellin N-terminal" evidence="6">
    <location>
        <begin position="3"/>
        <end position="139"/>
    </location>
</feature>
<reference evidence="8 9" key="1">
    <citation type="submission" date="2016-10" db="EMBL/GenBank/DDBJ databases">
        <authorList>
            <person name="Varghese N."/>
            <person name="Submissions S."/>
        </authorList>
    </citation>
    <scope>NUCLEOTIDE SEQUENCE [LARGE SCALE GENOMIC DNA]</scope>
    <source>
        <strain evidence="8 9">LMG 21974</strain>
    </source>
</reference>
<dbReference type="GO" id="GO:0005198">
    <property type="term" value="F:structural molecule activity"/>
    <property type="evidence" value="ECO:0007669"/>
    <property type="project" value="InterPro"/>
</dbReference>
<dbReference type="GO" id="GO:0009424">
    <property type="term" value="C:bacterial-type flagellum hook"/>
    <property type="evidence" value="ECO:0007669"/>
    <property type="project" value="InterPro"/>
</dbReference>
<protein>
    <submittedName>
        <fullName evidence="8">Flagellar hook-associated protein 3 FlgL</fullName>
    </submittedName>
</protein>
<dbReference type="InterPro" id="IPR046358">
    <property type="entry name" value="Flagellin_C"/>
</dbReference>
<dbReference type="PANTHER" id="PTHR42792:SF1">
    <property type="entry name" value="FLAGELLAR HOOK-ASSOCIATED PROTEIN 3"/>
    <property type="match status" value="1"/>
</dbReference>
<comment type="subcellular location">
    <subcellularLocation>
        <location evidence="1">Bacterial flagellum</location>
    </subcellularLocation>
    <subcellularLocation>
        <location evidence="2">Secreted</location>
    </subcellularLocation>
</comment>
<dbReference type="PANTHER" id="PTHR42792">
    <property type="entry name" value="FLAGELLIN"/>
    <property type="match status" value="1"/>
</dbReference>
<dbReference type="Pfam" id="PF00669">
    <property type="entry name" value="Flagellin_N"/>
    <property type="match status" value="1"/>
</dbReference>
<dbReference type="GeneID" id="300268472"/>
<keyword evidence="8" id="KW-0966">Cell projection</keyword>
<dbReference type="EMBL" id="FOEV01000010">
    <property type="protein sequence ID" value="SEQ91831.1"/>
    <property type="molecule type" value="Genomic_DNA"/>
</dbReference>
<dbReference type="SUPFAM" id="SSF64518">
    <property type="entry name" value="Phase 1 flagellin"/>
    <property type="match status" value="1"/>
</dbReference>
<evidence type="ECO:0000256" key="3">
    <source>
        <dbReference type="ARBA" id="ARBA00005709"/>
    </source>
</evidence>
<dbReference type="Proteomes" id="UP000183210">
    <property type="component" value="Unassembled WGS sequence"/>
</dbReference>
<sequence>MRISTSQMFASNIAGYQNGYSSIVKTQQQISSGVRIQTPADDPVGAARLLQLEQQQAQLGQYKGNLDTAKNSLLQEESVLTSMGNMLQRARELALGAGNGSYSDIDRKSVAAEIDQIQQQLLTSMNSQDANGQYLFGGAKSSSAPFTQNPDGSYSYTGDQGTLEVQVSSSMRLSSNDSGWSLFENVGNSSRTGTTLTNAPSSGQKAYMGQGVISNEQSFDNSYRSGAPYVAELTSSNEYKIYSKADPSQTLTTGSFDVAKSKNNISFRGVEFALDFNALSAAPSAEDQLKGHTFDLSVASDKFTVSGQNASNAQIGNATIVDAGAYSSTFPASGVTIKFTSTTDYEVYAQPLSEGDKPLASGALNSNTLTYGGVQFDVGGTAQAGDRLSASPKSQNTQGILDTLSNLSKALRAPVSGDNAAKFKLSESLNAAVGNIDSALGQVLSTQASIGARLNTIETLSVENESLNMTNKSTQSDIRDTDMAEASSKLILQQTMLEAAQASFARVSQLSLFDKL</sequence>
<evidence type="ECO:0000256" key="2">
    <source>
        <dbReference type="ARBA" id="ARBA00004613"/>
    </source>
</evidence>
<keyword evidence="8" id="KW-0969">Cilium</keyword>
<dbReference type="InterPro" id="IPR013384">
    <property type="entry name" value="Flagell_FlgL"/>
</dbReference>
<dbReference type="RefSeq" id="WP_074827280.1">
    <property type="nucleotide sequence ID" value="NZ_FOEV01000010.1"/>
</dbReference>
<evidence type="ECO:0000313" key="9">
    <source>
        <dbReference type="Proteomes" id="UP000183210"/>
    </source>
</evidence>
<dbReference type="InterPro" id="IPR001029">
    <property type="entry name" value="Flagellin_N"/>
</dbReference>
<comment type="caution">
    <text evidence="8">The sequence shown here is derived from an EMBL/GenBank/DDBJ whole genome shotgun (WGS) entry which is preliminary data.</text>
</comment>
<comment type="similarity">
    <text evidence="3">Belongs to the bacterial flagellin family.</text>
</comment>
<accession>A0A9X8MEK0</accession>
<evidence type="ECO:0000256" key="1">
    <source>
        <dbReference type="ARBA" id="ARBA00004365"/>
    </source>
</evidence>
<evidence type="ECO:0000256" key="4">
    <source>
        <dbReference type="ARBA" id="ARBA00022525"/>
    </source>
</evidence>
<gene>
    <name evidence="8" type="ORF">SAMN05216409_1102</name>
</gene>
<dbReference type="Gene3D" id="1.20.1330.10">
    <property type="entry name" value="f41 fragment of flagellin, N-terminal domain"/>
    <property type="match status" value="2"/>
</dbReference>
<dbReference type="InterPro" id="IPR001492">
    <property type="entry name" value="Flagellin"/>
</dbReference>
<evidence type="ECO:0000256" key="5">
    <source>
        <dbReference type="ARBA" id="ARBA00023143"/>
    </source>
</evidence>
<evidence type="ECO:0000259" key="6">
    <source>
        <dbReference type="Pfam" id="PF00669"/>
    </source>
</evidence>
<name>A0A9X8MEK0_9PSED</name>
<dbReference type="NCBIfam" id="TIGR02550">
    <property type="entry name" value="flagell_flgL"/>
    <property type="match status" value="1"/>
</dbReference>